<dbReference type="GO" id="GO:0030466">
    <property type="term" value="P:silent mating-type cassette heterochromatin formation"/>
    <property type="evidence" value="ECO:0007669"/>
    <property type="project" value="TreeGrafter"/>
</dbReference>
<dbReference type="PANTHER" id="PTHR39147">
    <property type="entry name" value="PROTEIN SPT21"/>
    <property type="match status" value="1"/>
</dbReference>
<dbReference type="AlphaFoldDB" id="A0AAJ6CKF2"/>
<evidence type="ECO:0000313" key="4">
    <source>
        <dbReference type="Proteomes" id="UP001217582"/>
    </source>
</evidence>
<protein>
    <recommendedName>
        <fullName evidence="2">Ams2/SPT21 N-terminal domain-containing protein</fullName>
    </recommendedName>
</protein>
<dbReference type="Pfam" id="PF25823">
    <property type="entry name" value="Ams2-SPT21_N"/>
    <property type="match status" value="1"/>
</dbReference>
<feature type="region of interest" description="Disordered" evidence="1">
    <location>
        <begin position="191"/>
        <end position="217"/>
    </location>
</feature>
<reference evidence="3 4" key="1">
    <citation type="submission" date="2023-03" db="EMBL/GenBank/DDBJ databases">
        <title>Mating type loci evolution in Malassezia.</title>
        <authorList>
            <person name="Coelho M.A."/>
        </authorList>
    </citation>
    <scope>NUCLEOTIDE SEQUENCE [LARGE SCALE GENOMIC DNA]</scope>
    <source>
        <strain evidence="3 4">CBS 13387</strain>
    </source>
</reference>
<feature type="compositionally biased region" description="Low complexity" evidence="1">
    <location>
        <begin position="716"/>
        <end position="728"/>
    </location>
</feature>
<dbReference type="Gene3D" id="3.30.50.10">
    <property type="entry name" value="Erythroid Transcription Factor GATA-1, subunit A"/>
    <property type="match status" value="1"/>
</dbReference>
<dbReference type="InterPro" id="IPR013088">
    <property type="entry name" value="Znf_NHR/GATA"/>
</dbReference>
<evidence type="ECO:0000313" key="3">
    <source>
        <dbReference type="EMBL" id="WFD14335.1"/>
    </source>
</evidence>
<proteinExistence type="predicted"/>
<organism evidence="3 4">
    <name type="scientific">Malassezia arunalokei</name>
    <dbReference type="NCBI Taxonomy" id="1514897"/>
    <lineage>
        <taxon>Eukaryota</taxon>
        <taxon>Fungi</taxon>
        <taxon>Dikarya</taxon>
        <taxon>Basidiomycota</taxon>
        <taxon>Ustilaginomycotina</taxon>
        <taxon>Malasseziomycetes</taxon>
        <taxon>Malasseziales</taxon>
        <taxon>Malasseziaceae</taxon>
        <taxon>Malassezia</taxon>
    </lineage>
</organism>
<evidence type="ECO:0000256" key="1">
    <source>
        <dbReference type="SAM" id="MobiDB-lite"/>
    </source>
</evidence>
<feature type="compositionally biased region" description="Basic and acidic residues" evidence="1">
    <location>
        <begin position="402"/>
        <end position="411"/>
    </location>
</feature>
<keyword evidence="4" id="KW-1185">Reference proteome</keyword>
<dbReference type="GO" id="GO:0008270">
    <property type="term" value="F:zinc ion binding"/>
    <property type="evidence" value="ECO:0007669"/>
    <property type="project" value="InterPro"/>
</dbReference>
<dbReference type="SUPFAM" id="SSF57716">
    <property type="entry name" value="Glucocorticoid receptor-like (DNA-binding domain)"/>
    <property type="match status" value="1"/>
</dbReference>
<dbReference type="InterPro" id="IPR057725">
    <property type="entry name" value="Ams2-SPT21_N"/>
</dbReference>
<dbReference type="InterPro" id="IPR042403">
    <property type="entry name" value="Spt21/Ams2"/>
</dbReference>
<dbReference type="CDD" id="cd00202">
    <property type="entry name" value="ZnF_GATA"/>
    <property type="match status" value="1"/>
</dbReference>
<feature type="domain" description="Ams2/SPT21 N-terminal" evidence="2">
    <location>
        <begin position="26"/>
        <end position="104"/>
    </location>
</feature>
<feature type="region of interest" description="Disordered" evidence="1">
    <location>
        <begin position="667"/>
        <end position="733"/>
    </location>
</feature>
<dbReference type="GO" id="GO:0043565">
    <property type="term" value="F:sequence-specific DNA binding"/>
    <property type="evidence" value="ECO:0007669"/>
    <property type="project" value="InterPro"/>
</dbReference>
<feature type="compositionally biased region" description="Basic and acidic residues" evidence="1">
    <location>
        <begin position="617"/>
        <end position="629"/>
    </location>
</feature>
<feature type="compositionally biased region" description="Polar residues" evidence="1">
    <location>
        <begin position="494"/>
        <end position="507"/>
    </location>
</feature>
<dbReference type="PANTHER" id="PTHR39147:SF1">
    <property type="entry name" value="PROTEIN SPT21"/>
    <property type="match status" value="1"/>
</dbReference>
<feature type="compositionally biased region" description="Basic and acidic residues" evidence="1">
    <location>
        <begin position="432"/>
        <end position="449"/>
    </location>
</feature>
<dbReference type="GO" id="GO:0000183">
    <property type="term" value="P:rDNA heterochromatin formation"/>
    <property type="evidence" value="ECO:0007669"/>
    <property type="project" value="TreeGrafter"/>
</dbReference>
<dbReference type="InterPro" id="IPR000679">
    <property type="entry name" value="Znf_GATA"/>
</dbReference>
<dbReference type="Proteomes" id="UP001217582">
    <property type="component" value="Chromosome 1"/>
</dbReference>
<dbReference type="EMBL" id="CP119916">
    <property type="protein sequence ID" value="WFD14335.1"/>
    <property type="molecule type" value="Genomic_DNA"/>
</dbReference>
<feature type="compositionally biased region" description="Low complexity" evidence="1">
    <location>
        <begin position="481"/>
        <end position="493"/>
    </location>
</feature>
<sequence length="869" mass="93226">MSSSERRRSLRQAMDGMHMRAGRIANVTVKVLYTLDTSPHTMIARAGHRVPVRIARKQGTNVLLGRVLLKTCLNAICLASPELLLDKNRDYIVYAVDPEESDASHASVASPQKYAPVFVGKGFFSGGIAEPGDGTSFVTGQVRLESRTSSAFSSDEEEAPAKSTQFLEIVLRMKEASHLGREQYQSRLRGLAAPPVPAPSTPVLSEPSPTPKPASTPSAQVLQVLQAMQAHKGGLSQDQQSHLMGLLDMVAGAVQCGALPTSAGAETPRPPSNTRSEPKAAPRASRPGLRDTRAEMPRICYNCGTTSATTWRILTLPSGVTINHPASERPPSDAVPLTWTPQYSNLGPIQTHSEARWQACNPCGLYFAKYGVARPEYVRNFVARPSKDDKKRESTSQAMGRSMDRIKRERSQTSPGSTRLGFSRTLSTVANRDAERLQKRQRQHMHDENMPPTSPDAAVPVSYPTVKSPAPSASMRHALQASPSSSAFGIPSSLMNSSPSTMLNTLMTAPGLPPTPRRARPEPASSPVRRSPRKQPPGTVADVNPYASAAQRSASSPAPKRTAGAARDALTSPADRTHILPTLNPFMGLGTLDDDMDPLGCPPSPTEGRTSRAKPAPKRDVRTPSRMPRDQTWPTSPTLALSEPFRIHEPIKDLFPDNAQGHWMADWGSGPTQALSPHHAATEQPVPDAAAHDKTETSLVAHAPRRPMPTTVEDASSSQSGSPPATSPDLDDSLVDLIEDPYGLLSACGLGMMQQPNQGTQGIVMNPSSVGGFSADAFNQIEIHNSPSFTEQLDAFTQSGHLGIAAHMNEPQGVSVLPAAEVRSFGHANKSTPTTLESFLDDPTVQSMLNNLNESTAPIKQGKRELSTG</sequence>
<dbReference type="GO" id="GO:0006357">
    <property type="term" value="P:regulation of transcription by RNA polymerase II"/>
    <property type="evidence" value="ECO:0007669"/>
    <property type="project" value="TreeGrafter"/>
</dbReference>
<feature type="compositionally biased region" description="Low complexity" evidence="1">
    <location>
        <begin position="545"/>
        <end position="559"/>
    </location>
</feature>
<accession>A0AAJ6CKF2</accession>
<feature type="region of interest" description="Disordered" evidence="1">
    <location>
        <begin position="384"/>
        <end position="638"/>
    </location>
</feature>
<feature type="compositionally biased region" description="Basic and acidic residues" evidence="1">
    <location>
        <begin position="385"/>
        <end position="394"/>
    </location>
</feature>
<evidence type="ECO:0000259" key="2">
    <source>
        <dbReference type="Pfam" id="PF25823"/>
    </source>
</evidence>
<feature type="region of interest" description="Disordered" evidence="1">
    <location>
        <begin position="260"/>
        <end position="292"/>
    </location>
</feature>
<gene>
    <name evidence="3" type="ORF">MARU1_000336</name>
</gene>
<name>A0AAJ6CKF2_9BASI</name>